<dbReference type="Gene3D" id="2.60.40.10">
    <property type="entry name" value="Immunoglobulins"/>
    <property type="match status" value="1"/>
</dbReference>
<dbReference type="InterPro" id="IPR013737">
    <property type="entry name" value="Bac_rhamnosid_N"/>
</dbReference>
<feature type="domain" description="Alpha-L-rhamnosidase six-hairpin glycosidase" evidence="6">
    <location>
        <begin position="435"/>
        <end position="581"/>
    </location>
</feature>
<feature type="domain" description="Bacterial alpha-L-rhamnosidase N-terminal" evidence="5">
    <location>
        <begin position="144"/>
        <end position="311"/>
    </location>
</feature>
<evidence type="ECO:0000259" key="6">
    <source>
        <dbReference type="Pfam" id="PF17389"/>
    </source>
</evidence>
<feature type="domain" description="Alpha-L-rhamnosidase C-terminal" evidence="7">
    <location>
        <begin position="822"/>
        <end position="894"/>
    </location>
</feature>
<evidence type="ECO:0000313" key="9">
    <source>
        <dbReference type="Proteomes" id="UP000578449"/>
    </source>
</evidence>
<name>A0A840P752_9ACTN</name>
<evidence type="ECO:0000259" key="4">
    <source>
        <dbReference type="Pfam" id="PF05592"/>
    </source>
</evidence>
<dbReference type="Pfam" id="PF08531">
    <property type="entry name" value="Bac_rhamnosid_N"/>
    <property type="match status" value="1"/>
</dbReference>
<accession>A0A840P752</accession>
<dbReference type="InterPro" id="IPR035398">
    <property type="entry name" value="Bac_rhamnosid_C"/>
</dbReference>
<keyword evidence="3 8" id="KW-0378">Hydrolase</keyword>
<dbReference type="Pfam" id="PF17389">
    <property type="entry name" value="Bac_rhamnosid6H"/>
    <property type="match status" value="2"/>
</dbReference>
<feature type="domain" description="Alpha-L-rhamnosidase six-hairpin glycosidase" evidence="6">
    <location>
        <begin position="633"/>
        <end position="817"/>
    </location>
</feature>
<keyword evidence="8" id="KW-0326">Glycosidase</keyword>
<dbReference type="Pfam" id="PF25788">
    <property type="entry name" value="Ig_Rha78A_N"/>
    <property type="match status" value="1"/>
</dbReference>
<comment type="caution">
    <text evidence="8">The sequence shown here is derived from an EMBL/GenBank/DDBJ whole genome shotgun (WGS) entry which is preliminary data.</text>
</comment>
<proteinExistence type="predicted"/>
<gene>
    <name evidence="8" type="ORF">HNP84_005242</name>
</gene>
<evidence type="ECO:0000313" key="8">
    <source>
        <dbReference type="EMBL" id="MBB5135498.1"/>
    </source>
</evidence>
<dbReference type="EMBL" id="JACHGN010000011">
    <property type="protein sequence ID" value="MBB5135498.1"/>
    <property type="molecule type" value="Genomic_DNA"/>
</dbReference>
<organism evidence="8 9">
    <name type="scientific">Thermocatellispora tengchongensis</name>
    <dbReference type="NCBI Taxonomy" id="1073253"/>
    <lineage>
        <taxon>Bacteria</taxon>
        <taxon>Bacillati</taxon>
        <taxon>Actinomycetota</taxon>
        <taxon>Actinomycetes</taxon>
        <taxon>Streptosporangiales</taxon>
        <taxon>Streptosporangiaceae</taxon>
        <taxon>Thermocatellispora</taxon>
    </lineage>
</organism>
<feature type="domain" description="Alpha-L-rhamnosidase concanavalin-like" evidence="4">
    <location>
        <begin position="321"/>
        <end position="429"/>
    </location>
</feature>
<evidence type="ECO:0000259" key="5">
    <source>
        <dbReference type="Pfam" id="PF08531"/>
    </source>
</evidence>
<dbReference type="PIRSF" id="PIRSF010631">
    <property type="entry name" value="A-rhamnsds"/>
    <property type="match status" value="1"/>
</dbReference>
<dbReference type="InterPro" id="IPR008902">
    <property type="entry name" value="Rhamnosid_concanavalin"/>
</dbReference>
<dbReference type="InterPro" id="IPR012341">
    <property type="entry name" value="6hp_glycosidase-like_sf"/>
</dbReference>
<evidence type="ECO:0000259" key="7">
    <source>
        <dbReference type="Pfam" id="PF17390"/>
    </source>
</evidence>
<evidence type="ECO:0000256" key="2">
    <source>
        <dbReference type="ARBA" id="ARBA00012652"/>
    </source>
</evidence>
<dbReference type="Pfam" id="PF17390">
    <property type="entry name" value="Bac_rhamnosid_C"/>
    <property type="match status" value="1"/>
</dbReference>
<dbReference type="InterPro" id="IPR035396">
    <property type="entry name" value="Bac_rhamnosid6H"/>
</dbReference>
<dbReference type="GO" id="GO:0030596">
    <property type="term" value="F:alpha-L-rhamnosidase activity"/>
    <property type="evidence" value="ECO:0007669"/>
    <property type="project" value="UniProtKB-EC"/>
</dbReference>
<dbReference type="PANTHER" id="PTHR33307">
    <property type="entry name" value="ALPHA-RHAMNOSIDASE (EUROFUNG)"/>
    <property type="match status" value="1"/>
</dbReference>
<protein>
    <recommendedName>
        <fullName evidence="2">alpha-L-rhamnosidase</fullName>
        <ecNumber evidence="2">3.2.1.40</ecNumber>
    </recommendedName>
</protein>
<dbReference type="InterPro" id="IPR008928">
    <property type="entry name" value="6-hairpin_glycosidase_sf"/>
</dbReference>
<sequence>MNGPGRPGGLRVEHLTEPFGMTTRAPRLSWRLPAGARTQVAYRIRGEAGGTEWDTGRVESGRTLFVPYGGPPLASRQRATWAVKVWTDLGESDWSEPGRWETGLLEPGEWAASWIRPGEGERIPPAGHRPAYLLRGKVVLSRPVARARVYATARGLYELHLNGARADDIELAPGFTAYRTRLHVQTYDVTGLLRPGENVLGAVLGDGWYRGRTSYHRLPDGFGDRTALLAQMHVEHDDGTETVFGTGPDWVWATGPIRAADLFDGQENDLREDRPGWSVPGDLEAGWAPVALAEATGASLVSSPAPPVRAIQELRPVAITRIGPDRQVADFGQNVNGRVRLTGLGPRGTSLLLTHAEAVTPAGDVDTASAKAGIPWYEPPRGVQGDRVIAAGRAGEVFEPRHTRHGFRYVRVTGHPGDLTPDDVTAVVLGSDLPRTGWFECSDRRVNRLHEIAFWTLRNQQCDIPQTEITRECAGWTDWGFNLPSARLLHDVSGLTVKWLRDLAADQWPDGKITNYSPDPLGPDSLTAPYAIPHGQAGWGDAAVAVPWEIWRAYGDQAVLAEQYPSMSAWVEYVAHTAREKRHPTRAARRPEPAPHEEFLWDTGYHFGEHLEPGTGHAESGDPDLGDPSGFEEWIRTAVAEAEARDHAVFATAYFHRSADLLARAAAVLGRTEDAARYRCLADDVRAAWQAEFIGADGALTVDTQATHVRALAFGLVPDELRERTARRLVELIRAAGTHPGTGLPSTHLLLPVLAETGHTDVAYELLLRETPPSWLTVIERGGTTFWEEWDGIAADGSTHQALNLPTRASVVEFLYGYMAGIRLSGDTPAYRRFTVAPEPGGGITWARASLESPYGRIESSWRIERDAFTLEVTVPPGTSAEVTLPDGTRAEAGPGTSVLTCAMPVSAAM</sequence>
<dbReference type="EC" id="3.2.1.40" evidence="2"/>
<dbReference type="Gene3D" id="2.60.120.260">
    <property type="entry name" value="Galactose-binding domain-like"/>
    <property type="match status" value="2"/>
</dbReference>
<comment type="catalytic activity">
    <reaction evidence="1">
        <text>Hydrolysis of terminal non-reducing alpha-L-rhamnose residues in alpha-L-rhamnosides.</text>
        <dbReference type="EC" id="3.2.1.40"/>
    </reaction>
</comment>
<dbReference type="Gene3D" id="1.50.10.10">
    <property type="match status" value="1"/>
</dbReference>
<dbReference type="RefSeq" id="WP_221336729.1">
    <property type="nucleotide sequence ID" value="NZ_BAABIX010000002.1"/>
</dbReference>
<dbReference type="InterPro" id="IPR013783">
    <property type="entry name" value="Ig-like_fold"/>
</dbReference>
<dbReference type="Proteomes" id="UP000578449">
    <property type="component" value="Unassembled WGS sequence"/>
</dbReference>
<keyword evidence="9" id="KW-1185">Reference proteome</keyword>
<dbReference type="GO" id="GO:0005975">
    <property type="term" value="P:carbohydrate metabolic process"/>
    <property type="evidence" value="ECO:0007669"/>
    <property type="project" value="InterPro"/>
</dbReference>
<evidence type="ECO:0000256" key="3">
    <source>
        <dbReference type="ARBA" id="ARBA00022801"/>
    </source>
</evidence>
<dbReference type="SUPFAM" id="SSF48208">
    <property type="entry name" value="Six-hairpin glycosidases"/>
    <property type="match status" value="1"/>
</dbReference>
<dbReference type="Pfam" id="PF05592">
    <property type="entry name" value="Bac_rhamnosid"/>
    <property type="match status" value="1"/>
</dbReference>
<dbReference type="InterPro" id="IPR016007">
    <property type="entry name" value="Alpha_rhamnosid"/>
</dbReference>
<dbReference type="Gene3D" id="2.60.420.10">
    <property type="entry name" value="Maltose phosphorylase, domain 3"/>
    <property type="match status" value="1"/>
</dbReference>
<dbReference type="AlphaFoldDB" id="A0A840P752"/>
<dbReference type="PANTHER" id="PTHR33307:SF6">
    <property type="entry name" value="ALPHA-RHAMNOSIDASE (EUROFUNG)-RELATED"/>
    <property type="match status" value="1"/>
</dbReference>
<reference evidence="8 9" key="1">
    <citation type="submission" date="2020-08" db="EMBL/GenBank/DDBJ databases">
        <title>Genomic Encyclopedia of Type Strains, Phase IV (KMG-IV): sequencing the most valuable type-strain genomes for metagenomic binning, comparative biology and taxonomic classification.</title>
        <authorList>
            <person name="Goeker M."/>
        </authorList>
    </citation>
    <scope>NUCLEOTIDE SEQUENCE [LARGE SCALE GENOMIC DNA]</scope>
    <source>
        <strain evidence="8 9">DSM 45615</strain>
    </source>
</reference>
<evidence type="ECO:0000256" key="1">
    <source>
        <dbReference type="ARBA" id="ARBA00001445"/>
    </source>
</evidence>